<dbReference type="InterPro" id="IPR001611">
    <property type="entry name" value="Leu-rich_rpt"/>
</dbReference>
<accession>A0ABM4IFW7</accession>
<dbReference type="PROSITE" id="PS51450">
    <property type="entry name" value="LRR"/>
    <property type="match status" value="1"/>
</dbReference>
<dbReference type="PANTHER" id="PTHR46759">
    <property type="entry name" value="LEUCINE-RICH REPEAT-CONTAINING PROTEIN 72"/>
    <property type="match status" value="1"/>
</dbReference>
<reference evidence="1" key="1">
    <citation type="journal article" date="2022" name="J. Hered.">
        <title>A De Novo Chromosome-Level Genome Assembly of the White-Tailed Deer, Odocoileus Virginianus.</title>
        <authorList>
            <person name="London E.W."/>
            <person name="Roca A.L."/>
            <person name="Novakofski J.E."/>
            <person name="Mateus-Pinilla N.E."/>
        </authorList>
    </citation>
    <scope>NUCLEOTIDE SEQUENCE [LARGE SCALE GENOMIC DNA]</scope>
</reference>
<dbReference type="SUPFAM" id="SSF52058">
    <property type="entry name" value="L domain-like"/>
    <property type="match status" value="1"/>
</dbReference>
<dbReference type="InterPro" id="IPR042655">
    <property type="entry name" value="LRC72"/>
</dbReference>
<evidence type="ECO:0000313" key="1">
    <source>
        <dbReference type="Proteomes" id="UP001652640"/>
    </source>
</evidence>
<organism evidence="1 2">
    <name type="scientific">Odocoileus virginianus</name>
    <name type="common">White-tailed deer</name>
    <dbReference type="NCBI Taxonomy" id="9874"/>
    <lineage>
        <taxon>Eukaryota</taxon>
        <taxon>Metazoa</taxon>
        <taxon>Chordata</taxon>
        <taxon>Craniata</taxon>
        <taxon>Vertebrata</taxon>
        <taxon>Euteleostomi</taxon>
        <taxon>Mammalia</taxon>
        <taxon>Eutheria</taxon>
        <taxon>Laurasiatheria</taxon>
        <taxon>Artiodactyla</taxon>
        <taxon>Ruminantia</taxon>
        <taxon>Pecora</taxon>
        <taxon>Cervidae</taxon>
        <taxon>Odocoileinae</taxon>
        <taxon>Odocoileus</taxon>
    </lineage>
</organism>
<name>A0ABM4IFW7_ODOVR</name>
<dbReference type="InterPro" id="IPR032675">
    <property type="entry name" value="LRR_dom_sf"/>
</dbReference>
<keyword evidence="1" id="KW-1185">Reference proteome</keyword>
<proteinExistence type="predicted"/>
<sequence>MARDPSHLPRACRHPAIQAKAAEAALEISRTAIEEQLKICGHKRDADVFELFLSQKELTEVIDLSRFKKLKYLWLHHNKLGLTADGHLPSSSARGCGCLFSCLAPLPQPSQLHGITFLTRNYCLAELYLNNNAIFDIEGLHYLPSLHILLLHHNELINLDATVKELKGMLNLKTLTLYQNPLCQYNLYRLYIIYHLPGVELLDRNQVTEKERRSMILLFNHKKAHIVQSIAFRGKVDASWDPRSPFKQKPAQRVPSDFAFANNVDKTMFDDPEDAVFVRSMKRSAMSITSLNWDTVPTREEKYLEEKDTGPAQMLTITLR</sequence>
<protein>
    <submittedName>
        <fullName evidence="2">Leucine-rich repeat-containing protein 72 isoform X1</fullName>
    </submittedName>
</protein>
<dbReference type="RefSeq" id="XP_070326714.1">
    <property type="nucleotide sequence ID" value="XM_070470613.1"/>
</dbReference>
<dbReference type="GeneID" id="110149841"/>
<reference evidence="2" key="2">
    <citation type="submission" date="2025-08" db="UniProtKB">
        <authorList>
            <consortium name="RefSeq"/>
        </authorList>
    </citation>
    <scope>IDENTIFICATION</scope>
    <source>
        <tissue evidence="2">Tongue muscle</tissue>
    </source>
</reference>
<gene>
    <name evidence="2" type="primary">LRRC72</name>
</gene>
<dbReference type="PANTHER" id="PTHR46759:SF1">
    <property type="entry name" value="LEUCINE-RICH REPEAT-CONTAINING PROTEIN 72"/>
    <property type="match status" value="1"/>
</dbReference>
<evidence type="ECO:0000313" key="2">
    <source>
        <dbReference type="RefSeq" id="XP_070326714.1"/>
    </source>
</evidence>
<dbReference type="Gene3D" id="3.80.10.10">
    <property type="entry name" value="Ribonuclease Inhibitor"/>
    <property type="match status" value="1"/>
</dbReference>
<dbReference type="Proteomes" id="UP001652640">
    <property type="component" value="Chromosome 1"/>
</dbReference>
<dbReference type="Pfam" id="PF14580">
    <property type="entry name" value="LRR_9"/>
    <property type="match status" value="1"/>
</dbReference>